<dbReference type="Proteomes" id="UP001227101">
    <property type="component" value="Chromosome"/>
</dbReference>
<evidence type="ECO:0000256" key="1">
    <source>
        <dbReference type="SAM" id="SignalP"/>
    </source>
</evidence>
<dbReference type="InterPro" id="IPR052336">
    <property type="entry name" value="MlaD_Phospholipid_Transporter"/>
</dbReference>
<dbReference type="EMBL" id="CP127173">
    <property type="protein sequence ID" value="WIV60812.1"/>
    <property type="molecule type" value="Genomic_DNA"/>
</dbReference>
<reference evidence="3 4" key="1">
    <citation type="submission" date="2023-06" db="EMBL/GenBank/DDBJ databases">
        <authorList>
            <person name="Oyuntsetseg B."/>
            <person name="Kim S.B."/>
        </authorList>
    </citation>
    <scope>NUCLEOTIDE SEQUENCE [LARGE SCALE GENOMIC DNA]</scope>
    <source>
        <strain evidence="3 4">2-2</strain>
    </source>
</reference>
<sequence length="411" mass="42644">MKRVLTVGVIVVAALGVGATAVAAMRSDDYEVGVILDSATNVVSGGTVQVNGFEVGKVSDISVEGGKAKLVLALEGDHVPLHDGAQVRIEWKAALGERMVNITDGPSGNAEIPDHGMIKGDMPVPMEFDQVLNALDPPTRAKLSSLINRLDSTVKGNEADVNHTVRSAGPAVQALGEVLRGLGSDGPAIKQMVTQLDTMVGTLAGREADLRTVIDQLSKTTSLTAQQHEALASALKKLPGTLQTAGKTLGDVPDAVGQAVPLLKDLEPATAKLPDVSRNLRPVLTDLRPLVAELRPTLADAQTLLNYTPGLLDTAHATAPGLNSAVSSLMPALSFLRPFTPEAVGLLSNWGSATSNYDANGHYGRIYIQAGASNVNVNPGIVPPGFTSDPTPLPGSPVGQPWTDAFGSGIR</sequence>
<feature type="chain" id="PRO_5046330532" evidence="1">
    <location>
        <begin position="24"/>
        <end position="411"/>
    </location>
</feature>
<dbReference type="PANTHER" id="PTHR33371">
    <property type="entry name" value="INTERMEMBRANE PHOSPHOLIPID TRANSPORT SYSTEM BINDING PROTEIN MLAD-RELATED"/>
    <property type="match status" value="1"/>
</dbReference>
<accession>A0ABY8XZ06</accession>
<dbReference type="RefSeq" id="WP_285458412.1">
    <property type="nucleotide sequence ID" value="NZ_CP127173.1"/>
</dbReference>
<name>A0ABY8XZ06_9PSEU</name>
<evidence type="ECO:0000313" key="4">
    <source>
        <dbReference type="Proteomes" id="UP001227101"/>
    </source>
</evidence>
<gene>
    <name evidence="3" type="ORF">QP939_20460</name>
</gene>
<dbReference type="Pfam" id="PF02470">
    <property type="entry name" value="MlaD"/>
    <property type="match status" value="1"/>
</dbReference>
<dbReference type="InterPro" id="IPR003399">
    <property type="entry name" value="Mce/MlaD"/>
</dbReference>
<dbReference type="PANTHER" id="PTHR33371:SF4">
    <property type="entry name" value="INTERMEMBRANE PHOSPHOLIPID TRANSPORT SYSTEM BINDING PROTEIN MLAD"/>
    <property type="match status" value="1"/>
</dbReference>
<protein>
    <submittedName>
        <fullName evidence="3">MlaD family protein</fullName>
    </submittedName>
</protein>
<feature type="signal peptide" evidence="1">
    <location>
        <begin position="1"/>
        <end position="23"/>
    </location>
</feature>
<keyword evidence="4" id="KW-1185">Reference proteome</keyword>
<feature type="domain" description="Mce/MlaD" evidence="2">
    <location>
        <begin position="30"/>
        <end position="105"/>
    </location>
</feature>
<organism evidence="3 4">
    <name type="scientific">Amycolatopsis nalaikhensis</name>
    <dbReference type="NCBI Taxonomy" id="715472"/>
    <lineage>
        <taxon>Bacteria</taxon>
        <taxon>Bacillati</taxon>
        <taxon>Actinomycetota</taxon>
        <taxon>Actinomycetes</taxon>
        <taxon>Pseudonocardiales</taxon>
        <taxon>Pseudonocardiaceae</taxon>
        <taxon>Amycolatopsis</taxon>
    </lineage>
</organism>
<evidence type="ECO:0000259" key="2">
    <source>
        <dbReference type="Pfam" id="PF02470"/>
    </source>
</evidence>
<proteinExistence type="predicted"/>
<evidence type="ECO:0000313" key="3">
    <source>
        <dbReference type="EMBL" id="WIV60812.1"/>
    </source>
</evidence>
<keyword evidence="1" id="KW-0732">Signal</keyword>